<dbReference type="PROSITE" id="PS51257">
    <property type="entry name" value="PROKAR_LIPOPROTEIN"/>
    <property type="match status" value="1"/>
</dbReference>
<evidence type="ECO:0000313" key="2">
    <source>
        <dbReference type="Proteomes" id="UP000292209"/>
    </source>
</evidence>
<protein>
    <recommendedName>
        <fullName evidence="3">TolB-like protein</fullName>
    </recommendedName>
</protein>
<dbReference type="EMBL" id="SGXG01000001">
    <property type="protein sequence ID" value="RZS98582.1"/>
    <property type="molecule type" value="Genomic_DNA"/>
</dbReference>
<comment type="caution">
    <text evidence="1">The sequence shown here is derived from an EMBL/GenBank/DDBJ whole genome shotgun (WGS) entry which is preliminary data.</text>
</comment>
<evidence type="ECO:0000313" key="1">
    <source>
        <dbReference type="EMBL" id="RZS98582.1"/>
    </source>
</evidence>
<dbReference type="Proteomes" id="UP000292209">
    <property type="component" value="Unassembled WGS sequence"/>
</dbReference>
<dbReference type="AlphaFoldDB" id="A0A4Q7PI28"/>
<reference evidence="1 2" key="1">
    <citation type="submission" date="2019-02" db="EMBL/GenBank/DDBJ databases">
        <title>Genomic Encyclopedia of Archaeal and Bacterial Type Strains, Phase II (KMG-II): from individual species to whole genera.</title>
        <authorList>
            <person name="Goeker M."/>
        </authorList>
    </citation>
    <scope>NUCLEOTIDE SEQUENCE [LARGE SCALE GENOMIC DNA]</scope>
    <source>
        <strain evidence="1 2">DSM 21411</strain>
    </source>
</reference>
<dbReference type="OrthoDB" id="833935at2"/>
<dbReference type="RefSeq" id="WP_130277252.1">
    <property type="nucleotide sequence ID" value="NZ_SGXG01000001.1"/>
</dbReference>
<evidence type="ECO:0008006" key="3">
    <source>
        <dbReference type="Google" id="ProtNLM"/>
    </source>
</evidence>
<sequence length="339" mass="40401">MKIKLFLIVVFQFFFSQACIQKVLDEKETEIQFYLDNKETIWDIAYHQETFYLLTNKHNFYVLKNKGENKSKKNILYVDLNSDGTVNYYPKNMIRSFHIWKDKVYFLGHNPGNILVTDLKGVEFDVLIPEYNYGVFHDLVWAKESQIIVKVYHPGLNPTYFELYLISLDSGKSKKIFEYDIGENAAYIKIGLYNDSNYYIIHPNKDRALIWKPFLGITDSLFLPDSNIRYQGKLDDVGSDLSNWKNKDKYEKNRTFPDEFVGNSYKNEKFYLISKILQRDSVNRYSDSFLMNFGNEHFNREFFLKDYVFVKTLESNDFYLGALKRGEFLYLVKRFFPKE</sequence>
<accession>A0A4Q7PI28</accession>
<gene>
    <name evidence="1" type="ORF">BC751_4244</name>
</gene>
<keyword evidence="2" id="KW-1185">Reference proteome</keyword>
<organism evidence="1 2">
    <name type="scientific">Cecembia calidifontis</name>
    <dbReference type="NCBI Taxonomy" id="1187080"/>
    <lineage>
        <taxon>Bacteria</taxon>
        <taxon>Pseudomonadati</taxon>
        <taxon>Bacteroidota</taxon>
        <taxon>Cytophagia</taxon>
        <taxon>Cytophagales</taxon>
        <taxon>Cyclobacteriaceae</taxon>
        <taxon>Cecembia</taxon>
    </lineage>
</organism>
<dbReference type="SUPFAM" id="SSF82171">
    <property type="entry name" value="DPP6 N-terminal domain-like"/>
    <property type="match status" value="1"/>
</dbReference>
<proteinExistence type="predicted"/>
<name>A0A4Q7PI28_9BACT</name>